<dbReference type="NCBIfam" id="TIGR00254">
    <property type="entry name" value="GGDEF"/>
    <property type="match status" value="1"/>
</dbReference>
<dbReference type="Gene3D" id="3.30.450.40">
    <property type="match status" value="1"/>
</dbReference>
<protein>
    <submittedName>
        <fullName evidence="5">PAS domain S-box-containing protein/diguanylate cyclase (GGDEF) domain-containing protein</fullName>
    </submittedName>
</protein>
<evidence type="ECO:0000313" key="6">
    <source>
        <dbReference type="Proteomes" id="UP000198885"/>
    </source>
</evidence>
<dbReference type="Gene3D" id="3.30.70.270">
    <property type="match status" value="1"/>
</dbReference>
<dbReference type="PROSITE" id="PS50887">
    <property type="entry name" value="GGDEF"/>
    <property type="match status" value="1"/>
</dbReference>
<dbReference type="Proteomes" id="UP000198885">
    <property type="component" value="Unassembled WGS sequence"/>
</dbReference>
<dbReference type="Gene3D" id="3.30.450.20">
    <property type="entry name" value="PAS domain"/>
    <property type="match status" value="1"/>
</dbReference>
<dbReference type="InterPro" id="IPR001610">
    <property type="entry name" value="PAC"/>
</dbReference>
<dbReference type="InterPro" id="IPR003018">
    <property type="entry name" value="GAF"/>
</dbReference>
<dbReference type="PANTHER" id="PTHR44757">
    <property type="entry name" value="DIGUANYLATE CYCLASE DGCP"/>
    <property type="match status" value="1"/>
</dbReference>
<dbReference type="InterPro" id="IPR001633">
    <property type="entry name" value="EAL_dom"/>
</dbReference>
<dbReference type="STRING" id="641238.SAMN04490244_103292"/>
<dbReference type="InterPro" id="IPR052155">
    <property type="entry name" value="Biofilm_reg_signaling"/>
</dbReference>
<dbReference type="PANTHER" id="PTHR44757:SF2">
    <property type="entry name" value="BIOFILM ARCHITECTURE MAINTENANCE PROTEIN MBAA"/>
    <property type="match status" value="1"/>
</dbReference>
<dbReference type="PROSITE" id="PS50883">
    <property type="entry name" value="EAL"/>
    <property type="match status" value="1"/>
</dbReference>
<dbReference type="SUPFAM" id="SSF55785">
    <property type="entry name" value="PYP-like sensor domain (PAS domain)"/>
    <property type="match status" value="1"/>
</dbReference>
<dbReference type="InterPro" id="IPR035965">
    <property type="entry name" value="PAS-like_dom_sf"/>
</dbReference>
<feature type="domain" description="GGDEF" evidence="4">
    <location>
        <begin position="324"/>
        <end position="456"/>
    </location>
</feature>
<dbReference type="Pfam" id="PF00563">
    <property type="entry name" value="EAL"/>
    <property type="match status" value="1"/>
</dbReference>
<dbReference type="OrthoDB" id="9814202at2"/>
<dbReference type="SMART" id="SM00267">
    <property type="entry name" value="GGDEF"/>
    <property type="match status" value="1"/>
</dbReference>
<keyword evidence="6" id="KW-1185">Reference proteome</keyword>
<organism evidence="5 6">
    <name type="scientific">Tranquillimonas rosea</name>
    <dbReference type="NCBI Taxonomy" id="641238"/>
    <lineage>
        <taxon>Bacteria</taxon>
        <taxon>Pseudomonadati</taxon>
        <taxon>Pseudomonadota</taxon>
        <taxon>Alphaproteobacteria</taxon>
        <taxon>Rhodobacterales</taxon>
        <taxon>Roseobacteraceae</taxon>
        <taxon>Tranquillimonas</taxon>
    </lineage>
</organism>
<reference evidence="5 6" key="1">
    <citation type="submission" date="2016-10" db="EMBL/GenBank/DDBJ databases">
        <authorList>
            <person name="de Groot N.N."/>
        </authorList>
    </citation>
    <scope>NUCLEOTIDE SEQUENCE [LARGE SCALE GENOMIC DNA]</scope>
    <source>
        <strain evidence="5 6">DSM 23042</strain>
    </source>
</reference>
<dbReference type="InterPro" id="IPR000160">
    <property type="entry name" value="GGDEF_dom"/>
</dbReference>
<dbReference type="Gene3D" id="3.20.20.450">
    <property type="entry name" value="EAL domain"/>
    <property type="match status" value="1"/>
</dbReference>
<dbReference type="SMART" id="SM00052">
    <property type="entry name" value="EAL"/>
    <property type="match status" value="1"/>
</dbReference>
<dbReference type="InterPro" id="IPR000014">
    <property type="entry name" value="PAS"/>
</dbReference>
<dbReference type="InterPro" id="IPR000700">
    <property type="entry name" value="PAS-assoc_C"/>
</dbReference>
<dbReference type="SUPFAM" id="SSF55073">
    <property type="entry name" value="Nucleotide cyclase"/>
    <property type="match status" value="1"/>
</dbReference>
<proteinExistence type="predicted"/>
<dbReference type="InterPro" id="IPR035919">
    <property type="entry name" value="EAL_sf"/>
</dbReference>
<dbReference type="CDD" id="cd00130">
    <property type="entry name" value="PAS"/>
    <property type="match status" value="1"/>
</dbReference>
<evidence type="ECO:0000313" key="5">
    <source>
        <dbReference type="EMBL" id="SER86255.1"/>
    </source>
</evidence>
<evidence type="ECO:0000259" key="2">
    <source>
        <dbReference type="PROSITE" id="PS50113"/>
    </source>
</evidence>
<dbReference type="PROSITE" id="PS50113">
    <property type="entry name" value="PAC"/>
    <property type="match status" value="1"/>
</dbReference>
<dbReference type="InterPro" id="IPR029787">
    <property type="entry name" value="Nucleotide_cyclase"/>
</dbReference>
<dbReference type="PROSITE" id="PS50112">
    <property type="entry name" value="PAS"/>
    <property type="match status" value="1"/>
</dbReference>
<dbReference type="SUPFAM" id="SSF141868">
    <property type="entry name" value="EAL domain-like"/>
    <property type="match status" value="1"/>
</dbReference>
<evidence type="ECO:0000259" key="1">
    <source>
        <dbReference type="PROSITE" id="PS50112"/>
    </source>
</evidence>
<feature type="domain" description="PAS" evidence="1">
    <location>
        <begin position="169"/>
        <end position="222"/>
    </location>
</feature>
<dbReference type="Pfam" id="PF01590">
    <property type="entry name" value="GAF"/>
    <property type="match status" value="1"/>
</dbReference>
<dbReference type="SMART" id="SM00086">
    <property type="entry name" value="PAC"/>
    <property type="match status" value="1"/>
</dbReference>
<dbReference type="NCBIfam" id="TIGR00229">
    <property type="entry name" value="sensory_box"/>
    <property type="match status" value="1"/>
</dbReference>
<dbReference type="Pfam" id="PF13426">
    <property type="entry name" value="PAS_9"/>
    <property type="match status" value="1"/>
</dbReference>
<dbReference type="SMART" id="SM00065">
    <property type="entry name" value="GAF"/>
    <property type="match status" value="1"/>
</dbReference>
<feature type="domain" description="EAL" evidence="3">
    <location>
        <begin position="465"/>
        <end position="718"/>
    </location>
</feature>
<gene>
    <name evidence="5" type="ORF">SAMN04490244_103292</name>
</gene>
<dbReference type="EMBL" id="FOGU01000003">
    <property type="protein sequence ID" value="SER86255.1"/>
    <property type="molecule type" value="Genomic_DNA"/>
</dbReference>
<dbReference type="RefSeq" id="WP_092690551.1">
    <property type="nucleotide sequence ID" value="NZ_FOGU01000003.1"/>
</dbReference>
<dbReference type="Pfam" id="PF00990">
    <property type="entry name" value="GGDEF"/>
    <property type="match status" value="1"/>
</dbReference>
<dbReference type="SUPFAM" id="SSF55781">
    <property type="entry name" value="GAF domain-like"/>
    <property type="match status" value="1"/>
</dbReference>
<dbReference type="CDD" id="cd01949">
    <property type="entry name" value="GGDEF"/>
    <property type="match status" value="1"/>
</dbReference>
<dbReference type="InterPro" id="IPR043128">
    <property type="entry name" value="Rev_trsase/Diguanyl_cyclase"/>
</dbReference>
<dbReference type="CDD" id="cd01948">
    <property type="entry name" value="EAL"/>
    <property type="match status" value="1"/>
</dbReference>
<dbReference type="InterPro" id="IPR029016">
    <property type="entry name" value="GAF-like_dom_sf"/>
</dbReference>
<feature type="domain" description="PAC" evidence="2">
    <location>
        <begin position="246"/>
        <end position="296"/>
    </location>
</feature>
<dbReference type="AlphaFoldDB" id="A0A1H9SND8"/>
<accession>A0A1H9SND8</accession>
<dbReference type="SMART" id="SM00091">
    <property type="entry name" value="PAS"/>
    <property type="match status" value="1"/>
</dbReference>
<evidence type="ECO:0000259" key="3">
    <source>
        <dbReference type="PROSITE" id="PS50883"/>
    </source>
</evidence>
<name>A0A1H9SND8_9RHOB</name>
<evidence type="ECO:0000259" key="4">
    <source>
        <dbReference type="PROSITE" id="PS50887"/>
    </source>
</evidence>
<sequence>MFALSENAGLPTGTAAADLLLDTPREEEFERLTRMAARLFDVPTVLVSLLDESGRGFKTQLGYDACGVRRDFSFCTHTLNADEVLVVPDARRDTRFAGTPLVRDHPFIRFYAGTALITADGTRIGTVFLLDSAPRDRFPDADRRTLTDLAAMVVERLELRRRDQIGRFSQTRFEKIAATSPDAIICATANGGITFCNEAANTLFGYEGSELIGRATELLVPEHWRQHYLAELGRLRHGETPQWLGRAVELTGRRKDGTQFPAEFSFSAWHEDQQIGLGAIVRDLTERQRNEERLFQLATRDTLTELPNRGAWTDCLAKTLSAGTPAAVLLFDLDGFKAVNDTLGHSAGDAVLQQIAGRLNAVFADAIMVARIGGDEFVALLEGDDEQKARELATQLIATVRDQYEADERRVEVGVSVGIALAPRDGKRAEALLGAADLALYRAKNGGKNRYEVFTPALREGAAVRRVFEQELRHAFETGQFELYYQPQVSTNDRKVRGAEALLRWNHPERGVLTPAAFLYILNRKPSAADVGKWILRTACKQAAEWRRHAPDFRIGVNLFAAQCRAGVLLPQVREALDESGLPPEALELEIVENIMVQNDASTLQMMHDLRDMGVGLAFDDYGTGFASLSLLKYYPVSRLKIDRAFVYDLQNDPNDVAIVRAMLYLARNFGTQITAEGVETEEQFEFLRDSGCPDVQGYLFGRPVPGPEFARTNLGITTD</sequence>